<organism evidence="1 2">
    <name type="scientific">Dunaliella salina</name>
    <name type="common">Green alga</name>
    <name type="synonym">Protococcus salinus</name>
    <dbReference type="NCBI Taxonomy" id="3046"/>
    <lineage>
        <taxon>Eukaryota</taxon>
        <taxon>Viridiplantae</taxon>
        <taxon>Chlorophyta</taxon>
        <taxon>core chlorophytes</taxon>
        <taxon>Chlorophyceae</taxon>
        <taxon>CS clade</taxon>
        <taxon>Chlamydomonadales</taxon>
        <taxon>Dunaliellaceae</taxon>
        <taxon>Dunaliella</taxon>
    </lineage>
</organism>
<reference evidence="1" key="1">
    <citation type="submission" date="2017-08" db="EMBL/GenBank/DDBJ databases">
        <authorList>
            <person name="Polle J.E."/>
            <person name="Barry K."/>
            <person name="Cushman J."/>
            <person name="Schmutz J."/>
            <person name="Tran D."/>
            <person name="Hathwaick L.T."/>
            <person name="Yim W.C."/>
            <person name="Jenkins J."/>
            <person name="Mckie-Krisberg Z.M."/>
            <person name="Prochnik S."/>
            <person name="Lindquist E."/>
            <person name="Dockter R.B."/>
            <person name="Adam C."/>
            <person name="Molina H."/>
            <person name="Bunkerborg J."/>
            <person name="Jin E."/>
            <person name="Buchheim M."/>
            <person name="Magnuson J."/>
        </authorList>
    </citation>
    <scope>NUCLEOTIDE SEQUENCE</scope>
    <source>
        <strain evidence="1">CCAP 19/18</strain>
    </source>
</reference>
<name>A0ABQ7GG34_DUNSA</name>
<gene>
    <name evidence="1" type="ORF">DUNSADRAFT_10056</name>
</gene>
<keyword evidence="2" id="KW-1185">Reference proteome</keyword>
<evidence type="ECO:0000313" key="2">
    <source>
        <dbReference type="Proteomes" id="UP000815325"/>
    </source>
</evidence>
<dbReference type="Proteomes" id="UP000815325">
    <property type="component" value="Unassembled WGS sequence"/>
</dbReference>
<accession>A0ABQ7GG34</accession>
<sequence length="135" mass="14054">MWQQSEPRETGSSAGTAPGGMSRVAKLANWVLTVSAIPLGKAAWRLMLGSPPGRDWCTGRFGERGTDPGTEFVWLTAPLSPAGASSFHCSNSWSGQARGERGSVCTTCCELPAVDATPADVGGWSSTLPQLGLVC</sequence>
<proteinExistence type="predicted"/>
<dbReference type="EMBL" id="MU069803">
    <property type="protein sequence ID" value="KAF5833564.1"/>
    <property type="molecule type" value="Genomic_DNA"/>
</dbReference>
<comment type="caution">
    <text evidence="1">The sequence shown here is derived from an EMBL/GenBank/DDBJ whole genome shotgun (WGS) entry which is preliminary data.</text>
</comment>
<protein>
    <submittedName>
        <fullName evidence="1">Uncharacterized protein</fullName>
    </submittedName>
</protein>
<evidence type="ECO:0000313" key="1">
    <source>
        <dbReference type="EMBL" id="KAF5833564.1"/>
    </source>
</evidence>